<dbReference type="AlphaFoldDB" id="A0A417Y3H2"/>
<proteinExistence type="predicted"/>
<keyword evidence="2" id="KW-1185">Reference proteome</keyword>
<keyword evidence="1" id="KW-0645">Protease</keyword>
<dbReference type="GO" id="GO:0030246">
    <property type="term" value="F:carbohydrate binding"/>
    <property type="evidence" value="ECO:0007669"/>
    <property type="project" value="InterPro"/>
</dbReference>
<keyword evidence="1" id="KW-0378">Hydrolase</keyword>
<dbReference type="EMBL" id="QXGH01000014">
    <property type="protein sequence ID" value="RHW27218.1"/>
    <property type="molecule type" value="Genomic_DNA"/>
</dbReference>
<protein>
    <submittedName>
        <fullName evidence="1">Carboxypeptidase regulatory-like domain-containing protein</fullName>
    </submittedName>
</protein>
<name>A0A417Y3H2_9ACTN</name>
<evidence type="ECO:0000313" key="2">
    <source>
        <dbReference type="Proteomes" id="UP000283644"/>
    </source>
</evidence>
<keyword evidence="1" id="KW-0121">Carboxypeptidase</keyword>
<sequence>MAAGRLLALAVGAIALVACGDEQRAAEPGSGVTGVVHLGPQCPVESRDDACEDQPAAGVTVIVSEQLPGEAYAAGTEVARTTTAADGSFTVELEPGEYVVTAEAGMSCELMDVRVSAGSYADMDIPCDTGIR</sequence>
<dbReference type="Gene3D" id="2.60.40.1120">
    <property type="entry name" value="Carboxypeptidase-like, regulatory domain"/>
    <property type="match status" value="1"/>
</dbReference>
<dbReference type="RefSeq" id="WP_118925314.1">
    <property type="nucleotide sequence ID" value="NZ_QXGH01000014.1"/>
</dbReference>
<accession>A0A417Y3H2</accession>
<dbReference type="Pfam" id="PF13620">
    <property type="entry name" value="CarboxypepD_reg"/>
    <property type="match status" value="1"/>
</dbReference>
<dbReference type="GO" id="GO:0004180">
    <property type="term" value="F:carboxypeptidase activity"/>
    <property type="evidence" value="ECO:0007669"/>
    <property type="project" value="UniProtKB-KW"/>
</dbReference>
<dbReference type="PROSITE" id="PS51257">
    <property type="entry name" value="PROKAR_LIPOPROTEIN"/>
    <property type="match status" value="1"/>
</dbReference>
<dbReference type="InterPro" id="IPR013784">
    <property type="entry name" value="Carb-bd-like_fold"/>
</dbReference>
<gene>
    <name evidence="1" type="ORF">D0Z08_11205</name>
</gene>
<organism evidence="1 2">
    <name type="scientific">Nocardioides immobilis</name>
    <dbReference type="NCBI Taxonomy" id="2049295"/>
    <lineage>
        <taxon>Bacteria</taxon>
        <taxon>Bacillati</taxon>
        <taxon>Actinomycetota</taxon>
        <taxon>Actinomycetes</taxon>
        <taxon>Propionibacteriales</taxon>
        <taxon>Nocardioidaceae</taxon>
        <taxon>Nocardioides</taxon>
    </lineage>
</organism>
<dbReference type="OrthoDB" id="3790512at2"/>
<comment type="caution">
    <text evidence="1">The sequence shown here is derived from an EMBL/GenBank/DDBJ whole genome shotgun (WGS) entry which is preliminary data.</text>
</comment>
<dbReference type="Proteomes" id="UP000283644">
    <property type="component" value="Unassembled WGS sequence"/>
</dbReference>
<dbReference type="SUPFAM" id="SSF49452">
    <property type="entry name" value="Starch-binding domain-like"/>
    <property type="match status" value="1"/>
</dbReference>
<reference evidence="1 2" key="1">
    <citation type="submission" date="2018-09" db="EMBL/GenBank/DDBJ databases">
        <title>Genome sequencing of Nocardioides immobilis CCTCC AB 2017083 for comparison to Nocardioides silvaticus.</title>
        <authorList>
            <person name="Li C."/>
            <person name="Wang G."/>
        </authorList>
    </citation>
    <scope>NUCLEOTIDE SEQUENCE [LARGE SCALE GENOMIC DNA]</scope>
    <source>
        <strain evidence="1 2">CCTCC AB 2017083</strain>
    </source>
</reference>
<evidence type="ECO:0000313" key="1">
    <source>
        <dbReference type="EMBL" id="RHW27218.1"/>
    </source>
</evidence>